<keyword evidence="2" id="KW-0378">Hydrolase</keyword>
<gene>
    <name evidence="2" type="ORF">FF306_00016</name>
</gene>
<dbReference type="GO" id="GO:0016787">
    <property type="term" value="F:hydrolase activity"/>
    <property type="evidence" value="ECO:0007669"/>
    <property type="project" value="UniProtKB-KW"/>
</dbReference>
<reference evidence="2 3" key="1">
    <citation type="journal article" date="2016" name="Syst. Appl. Microbiol.">
        <title>Genomic characterization of a fructophilic bee symbiont Lactobacillus kunkeei reveals its niche-specific adaptation.</title>
        <authorList>
            <person name="Maeno S."/>
            <person name="Tanizawa Y."/>
            <person name="Kanesaki Y."/>
            <person name="Kubota E."/>
            <person name="Kumar H."/>
            <person name="Dicks L."/>
            <person name="Salminen S."/>
            <person name="Nakagawa J."/>
            <person name="Arita M."/>
            <person name="Endo A."/>
        </authorList>
    </citation>
    <scope>NUCLEOTIDE SEQUENCE [LARGE SCALE GENOMIC DNA]</scope>
    <source>
        <strain evidence="2 3">FF30-6</strain>
    </source>
</reference>
<dbReference type="Pfam" id="PF01966">
    <property type="entry name" value="HD"/>
    <property type="match status" value="1"/>
</dbReference>
<dbReference type="AlphaFoldDB" id="A0A0N0CRV2"/>
<name>A0A0N0CRV2_9LACO</name>
<dbReference type="InterPro" id="IPR003607">
    <property type="entry name" value="HD/PDEase_dom"/>
</dbReference>
<proteinExistence type="predicted"/>
<organism evidence="2 3">
    <name type="scientific">Apilactobacillus kunkeei</name>
    <dbReference type="NCBI Taxonomy" id="148814"/>
    <lineage>
        <taxon>Bacteria</taxon>
        <taxon>Bacillati</taxon>
        <taxon>Bacillota</taxon>
        <taxon>Bacilli</taxon>
        <taxon>Lactobacillales</taxon>
        <taxon>Lactobacillaceae</taxon>
        <taxon>Apilactobacillus</taxon>
    </lineage>
</organism>
<comment type="caution">
    <text evidence="2">The sequence shown here is derived from an EMBL/GenBank/DDBJ whole genome shotgun (WGS) entry which is preliminary data.</text>
</comment>
<evidence type="ECO:0000313" key="3">
    <source>
        <dbReference type="Proteomes" id="UP000186588"/>
    </source>
</evidence>
<evidence type="ECO:0000313" key="2">
    <source>
        <dbReference type="EMBL" id="GAT89925.1"/>
    </source>
</evidence>
<dbReference type="RefSeq" id="WP_057197878.1">
    <property type="nucleotide sequence ID" value="NZ_BAABVW010000113.1"/>
</dbReference>
<dbReference type="InterPro" id="IPR006674">
    <property type="entry name" value="HD_domain"/>
</dbReference>
<dbReference type="EMBL" id="BDDX01000001">
    <property type="protein sequence ID" value="GAT89925.1"/>
    <property type="molecule type" value="Genomic_DNA"/>
</dbReference>
<protein>
    <submittedName>
        <fullName evidence="2">HD family hydrolase</fullName>
    </submittedName>
</protein>
<dbReference type="SUPFAM" id="SSF109604">
    <property type="entry name" value="HD-domain/PDEase-like"/>
    <property type="match status" value="1"/>
</dbReference>
<dbReference type="Gene3D" id="1.10.3210.10">
    <property type="entry name" value="Hypothetical protein af1432"/>
    <property type="match status" value="1"/>
</dbReference>
<accession>A0A0N0CRV2</accession>
<feature type="domain" description="HD" evidence="1">
    <location>
        <begin position="39"/>
        <end position="142"/>
    </location>
</feature>
<sequence>MKEDAWRNDKEYVSYVSDLLNSPEVLRLDNYIQHHSSTRLQHCIHVSYESYLIAKKFGLDAKATARGGLLHDLFFYDWRVSKFRLGSHAYMHPRVALRNAEKITKLDDKERDIITKHMWGLTLTKPKYAESVIVSLIDDYDAIREYFAPKYQNLKNKIKNRHYKKEVSSWQKKVK</sequence>
<dbReference type="PATRIC" id="fig|148814.19.peg.719"/>
<evidence type="ECO:0000259" key="1">
    <source>
        <dbReference type="Pfam" id="PF01966"/>
    </source>
</evidence>
<dbReference type="Proteomes" id="UP000186588">
    <property type="component" value="Unassembled WGS sequence"/>
</dbReference>
<dbReference type="CDD" id="cd00077">
    <property type="entry name" value="HDc"/>
    <property type="match status" value="1"/>
</dbReference>